<gene>
    <name evidence="1" type="ORF">ILUMI_24425</name>
</gene>
<protein>
    <recommendedName>
        <fullName evidence="3">DUF4371 domain-containing protein</fullName>
    </recommendedName>
</protein>
<name>A0A8K0G0W2_IGNLU</name>
<sequence>MVTKKKSTSSSKSAGHLEERPALETALISKIGFKDWRHLSRTLERHEKSSGHLFSVKKYLDLKTDLLERHTVDSVNQATVEREKKRWTAVLERIIEIITFLDRQNLALRGTTEKLYESNNGNFLKLVECISNFDNTLSEHISRIQSAQHRMPHYLGHNIQNELINIISKNIKTTIVNLLKQSKYYSIILDCTPDISHKEQLTVIVSKSLQKSDVILSEAVKMLDQVKKDLATNRTDTAFEQLLFDSTSIAEELECETEFSQTARPCPQKRHFNYETADEPVLDPKQNFKINFYFRIVDRAQ</sequence>
<dbReference type="OrthoDB" id="10066376at2759"/>
<dbReference type="Proteomes" id="UP000801492">
    <property type="component" value="Unassembled WGS sequence"/>
</dbReference>
<dbReference type="EMBL" id="VTPC01090703">
    <property type="protein sequence ID" value="KAF2881728.1"/>
    <property type="molecule type" value="Genomic_DNA"/>
</dbReference>
<evidence type="ECO:0000313" key="1">
    <source>
        <dbReference type="EMBL" id="KAF2881728.1"/>
    </source>
</evidence>
<dbReference type="AlphaFoldDB" id="A0A8K0G0W2"/>
<comment type="caution">
    <text evidence="1">The sequence shown here is derived from an EMBL/GenBank/DDBJ whole genome shotgun (WGS) entry which is preliminary data.</text>
</comment>
<dbReference type="PANTHER" id="PTHR45749">
    <property type="match status" value="1"/>
</dbReference>
<organism evidence="1 2">
    <name type="scientific">Ignelater luminosus</name>
    <name type="common">Cucubano</name>
    <name type="synonym">Pyrophorus luminosus</name>
    <dbReference type="NCBI Taxonomy" id="2038154"/>
    <lineage>
        <taxon>Eukaryota</taxon>
        <taxon>Metazoa</taxon>
        <taxon>Ecdysozoa</taxon>
        <taxon>Arthropoda</taxon>
        <taxon>Hexapoda</taxon>
        <taxon>Insecta</taxon>
        <taxon>Pterygota</taxon>
        <taxon>Neoptera</taxon>
        <taxon>Endopterygota</taxon>
        <taxon>Coleoptera</taxon>
        <taxon>Polyphaga</taxon>
        <taxon>Elateriformia</taxon>
        <taxon>Elateroidea</taxon>
        <taxon>Elateridae</taxon>
        <taxon>Agrypninae</taxon>
        <taxon>Pyrophorini</taxon>
        <taxon>Ignelater</taxon>
    </lineage>
</organism>
<dbReference type="PANTHER" id="PTHR45749:SF35">
    <property type="entry name" value="AC-LIKE TRANSPOSASE-RELATED"/>
    <property type="match status" value="1"/>
</dbReference>
<evidence type="ECO:0000313" key="2">
    <source>
        <dbReference type="Proteomes" id="UP000801492"/>
    </source>
</evidence>
<reference evidence="1" key="1">
    <citation type="submission" date="2019-08" db="EMBL/GenBank/DDBJ databases">
        <title>The genome of the North American firefly Photinus pyralis.</title>
        <authorList>
            <consortium name="Photinus pyralis genome working group"/>
            <person name="Fallon T.R."/>
            <person name="Sander Lower S.E."/>
            <person name="Weng J.-K."/>
        </authorList>
    </citation>
    <scope>NUCLEOTIDE SEQUENCE</scope>
    <source>
        <strain evidence="1">TRF0915ILg1</strain>
        <tissue evidence="1">Whole body</tissue>
    </source>
</reference>
<accession>A0A8K0G0W2</accession>
<keyword evidence="2" id="KW-1185">Reference proteome</keyword>
<proteinExistence type="predicted"/>
<evidence type="ECO:0008006" key="3">
    <source>
        <dbReference type="Google" id="ProtNLM"/>
    </source>
</evidence>